<dbReference type="EMBL" id="JANPWB010000014">
    <property type="protein sequence ID" value="KAJ1101035.1"/>
    <property type="molecule type" value="Genomic_DNA"/>
</dbReference>
<evidence type="ECO:0000313" key="3">
    <source>
        <dbReference type="Proteomes" id="UP001066276"/>
    </source>
</evidence>
<evidence type="ECO:0000313" key="2">
    <source>
        <dbReference type="EMBL" id="KAJ1101035.1"/>
    </source>
</evidence>
<reference evidence="2" key="1">
    <citation type="journal article" date="2022" name="bioRxiv">
        <title>Sequencing and chromosome-scale assembly of the giantPleurodeles waltlgenome.</title>
        <authorList>
            <person name="Brown T."/>
            <person name="Elewa A."/>
            <person name="Iarovenko S."/>
            <person name="Subramanian E."/>
            <person name="Araus A.J."/>
            <person name="Petzold A."/>
            <person name="Susuki M."/>
            <person name="Suzuki K.-i.T."/>
            <person name="Hayashi T."/>
            <person name="Toyoda A."/>
            <person name="Oliveira C."/>
            <person name="Osipova E."/>
            <person name="Leigh N.D."/>
            <person name="Simon A."/>
            <person name="Yun M.H."/>
        </authorList>
    </citation>
    <scope>NUCLEOTIDE SEQUENCE</scope>
    <source>
        <strain evidence="2">20211129_DDA</strain>
        <tissue evidence="2">Liver</tissue>
    </source>
</reference>
<dbReference type="AlphaFoldDB" id="A0AAV7ME18"/>
<keyword evidence="3" id="KW-1185">Reference proteome</keyword>
<protein>
    <submittedName>
        <fullName evidence="2">Uncharacterized protein</fullName>
    </submittedName>
</protein>
<accession>A0AAV7ME18</accession>
<sequence>MTLCLVGAVPYWKLDLTWQLCKWLLGCGEVEDGCWIEVGLAGGKEDGYWGEAMASLKVSRIKRDSTAFQCGGPHHRTEIEYYALQRLISCQEERCYNAHHHDRLSGRG</sequence>
<organism evidence="2 3">
    <name type="scientific">Pleurodeles waltl</name>
    <name type="common">Iberian ribbed newt</name>
    <dbReference type="NCBI Taxonomy" id="8319"/>
    <lineage>
        <taxon>Eukaryota</taxon>
        <taxon>Metazoa</taxon>
        <taxon>Chordata</taxon>
        <taxon>Craniata</taxon>
        <taxon>Vertebrata</taxon>
        <taxon>Euteleostomi</taxon>
        <taxon>Amphibia</taxon>
        <taxon>Batrachia</taxon>
        <taxon>Caudata</taxon>
        <taxon>Salamandroidea</taxon>
        <taxon>Salamandridae</taxon>
        <taxon>Pleurodelinae</taxon>
        <taxon>Pleurodeles</taxon>
    </lineage>
</organism>
<name>A0AAV7ME18_PLEWA</name>
<dbReference type="Proteomes" id="UP001066276">
    <property type="component" value="Chromosome 10"/>
</dbReference>
<proteinExistence type="predicted"/>
<gene>
    <name evidence="1" type="ORF">NDU88_006103</name>
    <name evidence="2" type="ORF">NDU88_006109</name>
</gene>
<comment type="caution">
    <text evidence="2">The sequence shown here is derived from an EMBL/GenBank/DDBJ whole genome shotgun (WGS) entry which is preliminary data.</text>
</comment>
<evidence type="ECO:0000313" key="1">
    <source>
        <dbReference type="EMBL" id="KAJ1101029.1"/>
    </source>
</evidence>
<dbReference type="EMBL" id="JANPWB010000014">
    <property type="protein sequence ID" value="KAJ1101029.1"/>
    <property type="molecule type" value="Genomic_DNA"/>
</dbReference>